<evidence type="ECO:0000313" key="16">
    <source>
        <dbReference type="Proteomes" id="UP000290289"/>
    </source>
</evidence>
<dbReference type="EMBL" id="RDQH01000342">
    <property type="protein sequence ID" value="RXH72310.1"/>
    <property type="molecule type" value="Genomic_DNA"/>
</dbReference>
<evidence type="ECO:0000256" key="7">
    <source>
        <dbReference type="ARBA" id="ARBA00022729"/>
    </source>
</evidence>
<evidence type="ECO:0000313" key="15">
    <source>
        <dbReference type="EMBL" id="RXH72310.1"/>
    </source>
</evidence>
<keyword evidence="4" id="KW-0813">Transport</keyword>
<comment type="similarity">
    <text evidence="3">Belongs to the plant LTP family.</text>
</comment>
<keyword evidence="16" id="KW-1185">Reference proteome</keyword>
<dbReference type="Gene3D" id="1.10.110.10">
    <property type="entry name" value="Plant lipid-transfer and hydrophobic proteins"/>
    <property type="match status" value="1"/>
</dbReference>
<dbReference type="GO" id="GO:0008289">
    <property type="term" value="F:lipid binding"/>
    <property type="evidence" value="ECO:0007669"/>
    <property type="project" value="UniProtKB-KW"/>
</dbReference>
<dbReference type="InterPro" id="IPR036312">
    <property type="entry name" value="Bifun_inhib/LTP/seed_sf"/>
</dbReference>
<evidence type="ECO:0000256" key="2">
    <source>
        <dbReference type="ARBA" id="ARBA00004609"/>
    </source>
</evidence>
<evidence type="ECO:0000256" key="5">
    <source>
        <dbReference type="ARBA" id="ARBA00022475"/>
    </source>
</evidence>
<evidence type="ECO:0000256" key="8">
    <source>
        <dbReference type="ARBA" id="ARBA00023121"/>
    </source>
</evidence>
<keyword evidence="6" id="KW-0336">GPI-anchor</keyword>
<dbReference type="PANTHER" id="PTHR33044">
    <property type="entry name" value="BIFUNCTIONAL INHIBITOR/LIPID-TRANSFER PROTEIN/SEED STORAGE 2S ALBUMIN SUPERFAMILY PROTEIN-RELATED"/>
    <property type="match status" value="1"/>
</dbReference>
<evidence type="ECO:0000256" key="10">
    <source>
        <dbReference type="ARBA" id="ARBA00023180"/>
    </source>
</evidence>
<feature type="region of interest" description="Disordered" evidence="12">
    <location>
        <begin position="134"/>
        <end position="160"/>
    </location>
</feature>
<keyword evidence="6" id="KW-0472">Membrane</keyword>
<comment type="function">
    <text evidence="1">Plant non-specific lipid-transfer proteins transfer phospholipids as well as galactolipids across membranes. May play a role in wax or cutin deposition in the cell walls of expanding epidermal cells and certain secretory tissues.</text>
</comment>
<keyword evidence="10" id="KW-0325">Glycoprotein</keyword>
<dbReference type="PROSITE" id="PS51257">
    <property type="entry name" value="PROKAR_LIPOPROTEIN"/>
    <property type="match status" value="1"/>
</dbReference>
<evidence type="ECO:0000256" key="12">
    <source>
        <dbReference type="SAM" id="MobiDB-lite"/>
    </source>
</evidence>
<evidence type="ECO:0000256" key="9">
    <source>
        <dbReference type="ARBA" id="ARBA00023157"/>
    </source>
</evidence>
<dbReference type="Pfam" id="PF14368">
    <property type="entry name" value="LTP_2"/>
    <property type="match status" value="1"/>
</dbReference>
<keyword evidence="9" id="KW-1015">Disulfide bond</keyword>
<reference evidence="15 16" key="1">
    <citation type="submission" date="2018-10" db="EMBL/GenBank/DDBJ databases">
        <title>A high-quality apple genome assembly.</title>
        <authorList>
            <person name="Hu J."/>
        </authorList>
    </citation>
    <scope>NUCLEOTIDE SEQUENCE [LARGE SCALE GENOMIC DNA]</scope>
    <source>
        <strain evidence="16">cv. HFTH1</strain>
        <tissue evidence="15">Young leaf</tissue>
    </source>
</reference>
<feature type="domain" description="Bifunctional inhibitor/plant lipid transfer protein/seed storage helical" evidence="14">
    <location>
        <begin position="33"/>
        <end position="114"/>
    </location>
</feature>
<keyword evidence="5" id="KW-1003">Cell membrane</keyword>
<name>A0A498HNJ7_MALDO</name>
<feature type="signal peptide" evidence="13">
    <location>
        <begin position="1"/>
        <end position="24"/>
    </location>
</feature>
<dbReference type="GO" id="GO:0005886">
    <property type="term" value="C:plasma membrane"/>
    <property type="evidence" value="ECO:0007669"/>
    <property type="project" value="UniProtKB-SubCell"/>
</dbReference>
<dbReference type="AlphaFoldDB" id="A0A498HNJ7"/>
<evidence type="ECO:0000256" key="13">
    <source>
        <dbReference type="SAM" id="SignalP"/>
    </source>
</evidence>
<feature type="compositionally biased region" description="Low complexity" evidence="12">
    <location>
        <begin position="134"/>
        <end position="150"/>
    </location>
</feature>
<evidence type="ECO:0000256" key="4">
    <source>
        <dbReference type="ARBA" id="ARBA00022448"/>
    </source>
</evidence>
<keyword evidence="11" id="KW-0449">Lipoprotein</keyword>
<comment type="subcellular location">
    <subcellularLocation>
        <location evidence="2">Cell membrane</location>
        <topology evidence="2">Lipid-anchor</topology>
        <topology evidence="2">GPI-anchor</topology>
    </subcellularLocation>
</comment>
<protein>
    <recommendedName>
        <fullName evidence="14">Bifunctional inhibitor/plant lipid transfer protein/seed storage helical domain-containing protein</fullName>
    </recommendedName>
</protein>
<evidence type="ECO:0000256" key="11">
    <source>
        <dbReference type="ARBA" id="ARBA00023288"/>
    </source>
</evidence>
<comment type="caution">
    <text evidence="15">The sequence shown here is derived from an EMBL/GenBank/DDBJ whole genome shotgun (WGS) entry which is preliminary data.</text>
</comment>
<feature type="chain" id="PRO_5019837220" description="Bifunctional inhibitor/plant lipid transfer protein/seed storage helical domain-containing protein" evidence="13">
    <location>
        <begin position="25"/>
        <end position="187"/>
    </location>
</feature>
<dbReference type="SMART" id="SM00499">
    <property type="entry name" value="AAI"/>
    <property type="match status" value="1"/>
</dbReference>
<keyword evidence="8" id="KW-0446">Lipid-binding</keyword>
<evidence type="ECO:0000256" key="3">
    <source>
        <dbReference type="ARBA" id="ARBA00009748"/>
    </source>
</evidence>
<keyword evidence="7 13" id="KW-0732">Signal</keyword>
<gene>
    <name evidence="15" type="ORF">DVH24_033848</name>
</gene>
<sequence length="187" mass="19354">MTRKMIAVLFSVFVACASVGDVRAAAPTVAEKCSDKFQKVAVCLSYATGKAETPTKECCDSVKGIRDTQPECLCYVMQQANSGSEEIKKMGVQVAKLLKLPTACSLKNATASDCPKLLGIPAGSPEAAVFTNNASSTATPTTGSGGQQSAPEKADNSNGVIKLGPQHAGLKAMAVAIVFFAFPALYV</sequence>
<dbReference type="InterPro" id="IPR043325">
    <property type="entry name" value="LTSS"/>
</dbReference>
<dbReference type="Proteomes" id="UP000290289">
    <property type="component" value="Chromosome 16"/>
</dbReference>
<dbReference type="InterPro" id="IPR016140">
    <property type="entry name" value="Bifunc_inhib/LTP/seed_store"/>
</dbReference>
<dbReference type="Gramene" id="mRNA:MD16G0106700">
    <property type="protein sequence ID" value="mRNA:MD16G0106700"/>
    <property type="gene ID" value="MD16G0106700"/>
</dbReference>
<organism evidence="15 16">
    <name type="scientific">Malus domestica</name>
    <name type="common">Apple</name>
    <name type="synonym">Pyrus malus</name>
    <dbReference type="NCBI Taxonomy" id="3750"/>
    <lineage>
        <taxon>Eukaryota</taxon>
        <taxon>Viridiplantae</taxon>
        <taxon>Streptophyta</taxon>
        <taxon>Embryophyta</taxon>
        <taxon>Tracheophyta</taxon>
        <taxon>Spermatophyta</taxon>
        <taxon>Magnoliopsida</taxon>
        <taxon>eudicotyledons</taxon>
        <taxon>Gunneridae</taxon>
        <taxon>Pentapetalae</taxon>
        <taxon>rosids</taxon>
        <taxon>fabids</taxon>
        <taxon>Rosales</taxon>
        <taxon>Rosaceae</taxon>
        <taxon>Amygdaloideae</taxon>
        <taxon>Maleae</taxon>
        <taxon>Malus</taxon>
    </lineage>
</organism>
<evidence type="ECO:0000256" key="1">
    <source>
        <dbReference type="ARBA" id="ARBA00003211"/>
    </source>
</evidence>
<dbReference type="CDD" id="cd00010">
    <property type="entry name" value="AAI_LTSS"/>
    <property type="match status" value="1"/>
</dbReference>
<proteinExistence type="inferred from homology"/>
<dbReference type="GO" id="GO:0098552">
    <property type="term" value="C:side of membrane"/>
    <property type="evidence" value="ECO:0007669"/>
    <property type="project" value="UniProtKB-KW"/>
</dbReference>
<dbReference type="SUPFAM" id="SSF47699">
    <property type="entry name" value="Bifunctional inhibitor/lipid-transfer protein/seed storage 2S albumin"/>
    <property type="match status" value="1"/>
</dbReference>
<accession>A0A498HNJ7</accession>
<evidence type="ECO:0000259" key="14">
    <source>
        <dbReference type="SMART" id="SM00499"/>
    </source>
</evidence>
<evidence type="ECO:0000256" key="6">
    <source>
        <dbReference type="ARBA" id="ARBA00022622"/>
    </source>
</evidence>
<dbReference type="OrthoDB" id="1882492at2759"/>